<accession>G8M146</accession>
<dbReference type="OrthoDB" id="1928726at2"/>
<dbReference type="GO" id="GO:0003676">
    <property type="term" value="F:nucleic acid binding"/>
    <property type="evidence" value="ECO:0007669"/>
    <property type="project" value="InterPro"/>
</dbReference>
<evidence type="ECO:0008006" key="3">
    <source>
        <dbReference type="Google" id="ProtNLM"/>
    </source>
</evidence>
<dbReference type="RefSeq" id="WP_014253622.1">
    <property type="nucleotide sequence ID" value="NC_016627.1"/>
</dbReference>
<gene>
    <name evidence="1" type="ordered locus">Clocl_0246</name>
</gene>
<dbReference type="HOGENOM" id="CLU_2381081_0_0_9"/>
<keyword evidence="2" id="KW-1185">Reference proteome</keyword>
<dbReference type="InterPro" id="IPR036882">
    <property type="entry name" value="Alba-like_dom_sf"/>
</dbReference>
<proteinExistence type="predicted"/>
<dbReference type="Gene3D" id="3.30.110.20">
    <property type="entry name" value="Alba-like domain"/>
    <property type="match status" value="1"/>
</dbReference>
<dbReference type="InterPro" id="IPR007347">
    <property type="entry name" value="SpoVS"/>
</dbReference>
<evidence type="ECO:0000313" key="1">
    <source>
        <dbReference type="EMBL" id="AEV66987.1"/>
    </source>
</evidence>
<reference evidence="1 2" key="2">
    <citation type="journal article" date="2012" name="Stand. Genomic Sci.">
        <title>Complete Genome Sequence of Clostridium clariflavum DSM 19732.</title>
        <authorList>
            <person name="Izquierdo J.A."/>
            <person name="Goodwin L."/>
            <person name="Davenport K.W."/>
            <person name="Teshima H."/>
            <person name="Bruce D."/>
            <person name="Detter C."/>
            <person name="Tapia R."/>
            <person name="Han S."/>
            <person name="Land M."/>
            <person name="Hauser L."/>
            <person name="Jeffries C.D."/>
            <person name="Han J."/>
            <person name="Pitluck S."/>
            <person name="Nolan M."/>
            <person name="Chen A."/>
            <person name="Huntemann M."/>
            <person name="Mavromatis K."/>
            <person name="Mikhailova N."/>
            <person name="Liolios K."/>
            <person name="Woyke T."/>
            <person name="Lynd L.R."/>
        </authorList>
    </citation>
    <scope>NUCLEOTIDE SEQUENCE [LARGE SCALE GENOMIC DNA]</scope>
    <source>
        <strain evidence="2">DSM 19732 / NBRC 101661 / EBR45</strain>
    </source>
</reference>
<protein>
    <recommendedName>
        <fullName evidence="3">Stage V sporulation protein S</fullName>
    </recommendedName>
</protein>
<sequence>MSIQVLKVSGASNVHAVSEAIIKNVVSDSIVHVDCIGIKAAYTTIKALIYTTDFLVKNGYKINLRPYYVPVNTSEDMQPVSKTAIRWTLVAKKK</sequence>
<dbReference type="KEGG" id="ccl:Clocl_0246"/>
<organism evidence="1 2">
    <name type="scientific">Acetivibrio clariflavus (strain DSM 19732 / NBRC 101661 / EBR45)</name>
    <name type="common">Clostridium clariflavum</name>
    <dbReference type="NCBI Taxonomy" id="720554"/>
    <lineage>
        <taxon>Bacteria</taxon>
        <taxon>Bacillati</taxon>
        <taxon>Bacillota</taxon>
        <taxon>Clostridia</taxon>
        <taxon>Eubacteriales</taxon>
        <taxon>Oscillospiraceae</taxon>
        <taxon>Acetivibrio</taxon>
    </lineage>
</organism>
<dbReference type="EMBL" id="CP003065">
    <property type="protein sequence ID" value="AEV66987.1"/>
    <property type="molecule type" value="Genomic_DNA"/>
</dbReference>
<dbReference type="AlphaFoldDB" id="G8M146"/>
<evidence type="ECO:0000313" key="2">
    <source>
        <dbReference type="Proteomes" id="UP000005435"/>
    </source>
</evidence>
<dbReference type="Pfam" id="PF04232">
    <property type="entry name" value="SpoVS"/>
    <property type="match status" value="1"/>
</dbReference>
<reference evidence="2" key="1">
    <citation type="submission" date="2011-12" db="EMBL/GenBank/DDBJ databases">
        <title>Complete sequence of Clostridium clariflavum DSM 19732.</title>
        <authorList>
            <consortium name="US DOE Joint Genome Institute"/>
            <person name="Lucas S."/>
            <person name="Han J."/>
            <person name="Lapidus A."/>
            <person name="Cheng J.-F."/>
            <person name="Goodwin L."/>
            <person name="Pitluck S."/>
            <person name="Peters L."/>
            <person name="Teshima H."/>
            <person name="Detter J.C."/>
            <person name="Han C."/>
            <person name="Tapia R."/>
            <person name="Land M."/>
            <person name="Hauser L."/>
            <person name="Kyrpides N."/>
            <person name="Ivanova N."/>
            <person name="Pagani I."/>
            <person name="Kitzmiller T."/>
            <person name="Lynd L."/>
            <person name="Izquierdo J."/>
            <person name="Woyke T."/>
        </authorList>
    </citation>
    <scope>NUCLEOTIDE SEQUENCE [LARGE SCALE GENOMIC DNA]</scope>
    <source>
        <strain evidence="2">DSM 19732 / NBRC 101661 / EBR45</strain>
    </source>
</reference>
<dbReference type="Proteomes" id="UP000005435">
    <property type="component" value="Chromosome"/>
</dbReference>
<name>G8M146_ACECE</name>